<dbReference type="InterPro" id="IPR001977">
    <property type="entry name" value="Depp_CoAkinase"/>
</dbReference>
<organism evidence="5 6">
    <name type="scientific">Waltera acetigignens</name>
    <dbReference type="NCBI Taxonomy" id="2981769"/>
    <lineage>
        <taxon>Bacteria</taxon>
        <taxon>Bacillati</taxon>
        <taxon>Bacillota</taxon>
        <taxon>Clostridia</taxon>
        <taxon>Lachnospirales</taxon>
        <taxon>Lachnospiraceae</taxon>
        <taxon>Waltera</taxon>
    </lineage>
</organism>
<protein>
    <recommendedName>
        <fullName evidence="3 4">Dephospho-CoA kinase</fullName>
        <ecNumber evidence="3 4">2.7.1.24</ecNumber>
    </recommendedName>
    <alternativeName>
        <fullName evidence="3">Dephosphocoenzyme A kinase</fullName>
    </alternativeName>
</protein>
<comment type="caution">
    <text evidence="5">The sequence shown here is derived from an EMBL/GenBank/DDBJ whole genome shotgun (WGS) entry which is preliminary data.</text>
</comment>
<dbReference type="RefSeq" id="WP_117467360.1">
    <property type="nucleotide sequence ID" value="NZ_JAJEPV010000021.1"/>
</dbReference>
<evidence type="ECO:0000256" key="1">
    <source>
        <dbReference type="ARBA" id="ARBA00022741"/>
    </source>
</evidence>
<sequence length="201" mass="22954">MRFIGITGGVGAGKTEILKYIGQHYKCEIYLADEIGHKVKEPGTEGYHALVALMGDGILAPDGQIDKPVMAAKIFADPTLLEQVNAIIHPAVKKYLADRLAEAKNKGDVELFFVEAALLIESGYEHIVDEMWYIYAREDVRRRRLSESRNYTPEKIEKIIASQLSEEEFRQHCDFVIDNSDSLEDSYRQIRQKLEAYSWKE</sequence>
<comment type="pathway">
    <text evidence="3">Cofactor biosynthesis; coenzyme A biosynthesis; CoA from (R)-pantothenate: step 5/5.</text>
</comment>
<dbReference type="CDD" id="cd02022">
    <property type="entry name" value="DPCK"/>
    <property type="match status" value="1"/>
</dbReference>
<dbReference type="GO" id="GO:0015937">
    <property type="term" value="P:coenzyme A biosynthetic process"/>
    <property type="evidence" value="ECO:0007669"/>
    <property type="project" value="UniProtKB-UniRule"/>
</dbReference>
<dbReference type="PROSITE" id="PS51219">
    <property type="entry name" value="DPCK"/>
    <property type="match status" value="1"/>
</dbReference>
<keyword evidence="6" id="KW-1185">Reference proteome</keyword>
<dbReference type="Proteomes" id="UP001197795">
    <property type="component" value="Unassembled WGS sequence"/>
</dbReference>
<keyword evidence="2 3" id="KW-0067">ATP-binding</keyword>
<dbReference type="EMBL" id="JAJEPV010000021">
    <property type="protein sequence ID" value="MCC2119851.1"/>
    <property type="molecule type" value="Genomic_DNA"/>
</dbReference>
<keyword evidence="3" id="KW-0963">Cytoplasm</keyword>
<keyword evidence="1 3" id="KW-0547">Nucleotide-binding</keyword>
<gene>
    <name evidence="3 5" type="primary">coaE</name>
    <name evidence="5" type="ORF">LKD75_09680</name>
</gene>
<keyword evidence="3" id="KW-0173">Coenzyme A biosynthesis</keyword>
<dbReference type="AlphaFoldDB" id="A0AAE3D8Q1"/>
<comment type="function">
    <text evidence="3">Catalyzes the phosphorylation of the 3'-hydroxyl group of dephosphocoenzyme A to form coenzyme A.</text>
</comment>
<dbReference type="EC" id="2.7.1.24" evidence="3 4"/>
<evidence type="ECO:0000313" key="6">
    <source>
        <dbReference type="Proteomes" id="UP001197795"/>
    </source>
</evidence>
<feature type="binding site" evidence="3">
    <location>
        <begin position="11"/>
        <end position="16"/>
    </location>
    <ligand>
        <name>ATP</name>
        <dbReference type="ChEBI" id="CHEBI:30616"/>
    </ligand>
</feature>
<comment type="subcellular location">
    <subcellularLocation>
        <location evidence="3">Cytoplasm</location>
    </subcellularLocation>
</comment>
<accession>A0AAE3D8Q1</accession>
<comment type="similarity">
    <text evidence="3">Belongs to the CoaE family.</text>
</comment>
<proteinExistence type="inferred from homology"/>
<dbReference type="InterPro" id="IPR027417">
    <property type="entry name" value="P-loop_NTPase"/>
</dbReference>
<evidence type="ECO:0000256" key="4">
    <source>
        <dbReference type="NCBIfam" id="TIGR00152"/>
    </source>
</evidence>
<dbReference type="Gene3D" id="3.40.50.300">
    <property type="entry name" value="P-loop containing nucleotide triphosphate hydrolases"/>
    <property type="match status" value="1"/>
</dbReference>
<name>A0AAE3D8Q1_9FIRM</name>
<evidence type="ECO:0000256" key="2">
    <source>
        <dbReference type="ARBA" id="ARBA00022840"/>
    </source>
</evidence>
<keyword evidence="3 5" id="KW-0808">Transferase</keyword>
<dbReference type="GO" id="GO:0005524">
    <property type="term" value="F:ATP binding"/>
    <property type="evidence" value="ECO:0007669"/>
    <property type="project" value="UniProtKB-UniRule"/>
</dbReference>
<evidence type="ECO:0000256" key="3">
    <source>
        <dbReference type="HAMAP-Rule" id="MF_00376"/>
    </source>
</evidence>
<dbReference type="PANTHER" id="PTHR10695:SF46">
    <property type="entry name" value="BIFUNCTIONAL COENZYME A SYNTHASE-RELATED"/>
    <property type="match status" value="1"/>
</dbReference>
<dbReference type="NCBIfam" id="TIGR00152">
    <property type="entry name" value="dephospho-CoA kinase"/>
    <property type="match status" value="1"/>
</dbReference>
<dbReference type="SUPFAM" id="SSF52540">
    <property type="entry name" value="P-loop containing nucleoside triphosphate hydrolases"/>
    <property type="match status" value="1"/>
</dbReference>
<reference evidence="5 6" key="1">
    <citation type="submission" date="2021-10" db="EMBL/GenBank/DDBJ databases">
        <title>Anaerobic single-cell dispensing facilitates the cultivation of human gut bacteria.</title>
        <authorList>
            <person name="Afrizal A."/>
        </authorList>
    </citation>
    <scope>NUCLEOTIDE SEQUENCE [LARGE SCALE GENOMIC DNA]</scope>
    <source>
        <strain evidence="5 6">CLA-AA-H273</strain>
    </source>
</reference>
<dbReference type="Pfam" id="PF01121">
    <property type="entry name" value="CoaE"/>
    <property type="match status" value="1"/>
</dbReference>
<dbReference type="PANTHER" id="PTHR10695">
    <property type="entry name" value="DEPHOSPHO-COA KINASE-RELATED"/>
    <property type="match status" value="1"/>
</dbReference>
<dbReference type="HAMAP" id="MF_00376">
    <property type="entry name" value="Dephospho_CoA_kinase"/>
    <property type="match status" value="1"/>
</dbReference>
<dbReference type="GO" id="GO:0004140">
    <property type="term" value="F:dephospho-CoA kinase activity"/>
    <property type="evidence" value="ECO:0007669"/>
    <property type="project" value="UniProtKB-UniRule"/>
</dbReference>
<evidence type="ECO:0000313" key="5">
    <source>
        <dbReference type="EMBL" id="MCC2119851.1"/>
    </source>
</evidence>
<comment type="catalytic activity">
    <reaction evidence="3">
        <text>3'-dephospho-CoA + ATP = ADP + CoA + H(+)</text>
        <dbReference type="Rhea" id="RHEA:18245"/>
        <dbReference type="ChEBI" id="CHEBI:15378"/>
        <dbReference type="ChEBI" id="CHEBI:30616"/>
        <dbReference type="ChEBI" id="CHEBI:57287"/>
        <dbReference type="ChEBI" id="CHEBI:57328"/>
        <dbReference type="ChEBI" id="CHEBI:456216"/>
        <dbReference type="EC" id="2.7.1.24"/>
    </reaction>
</comment>
<keyword evidence="3 5" id="KW-0418">Kinase</keyword>
<dbReference type="GO" id="GO:0005737">
    <property type="term" value="C:cytoplasm"/>
    <property type="evidence" value="ECO:0007669"/>
    <property type="project" value="UniProtKB-SubCell"/>
</dbReference>